<feature type="transmembrane region" description="Helical" evidence="2">
    <location>
        <begin position="226"/>
        <end position="245"/>
    </location>
</feature>
<proteinExistence type="predicted"/>
<dbReference type="KEGG" id="mng:MNEG_5310"/>
<keyword evidence="2" id="KW-0812">Transmembrane</keyword>
<feature type="transmembrane region" description="Helical" evidence="2">
    <location>
        <begin position="289"/>
        <end position="312"/>
    </location>
</feature>
<organism evidence="3 4">
    <name type="scientific">Monoraphidium neglectum</name>
    <dbReference type="NCBI Taxonomy" id="145388"/>
    <lineage>
        <taxon>Eukaryota</taxon>
        <taxon>Viridiplantae</taxon>
        <taxon>Chlorophyta</taxon>
        <taxon>core chlorophytes</taxon>
        <taxon>Chlorophyceae</taxon>
        <taxon>CS clade</taxon>
        <taxon>Sphaeropleales</taxon>
        <taxon>Selenastraceae</taxon>
        <taxon>Monoraphidium</taxon>
    </lineage>
</organism>
<keyword evidence="2" id="KW-1133">Transmembrane helix</keyword>
<sequence>MSCPFGFSGPKVCDSDCDGDVESDDGLNALKGSPGKQHANAPSDTTPGADRFDYNKNPVSWYVEDWFFQNQIKCEEEFQARKAELRAAARKQLDEVFEKKGKHLIVDSDDDDFSICSSEISAWGSDVGSIGELGDLAREWREDAHFNAPGEAMLQLALVVATGIAAHCAWASMRALLSVNRFWGIINHGWVPLASFVSSSVMVAIVGACWLVMGRSRKRSILGFQIGLQLLYVATTALALVSYTFPSEIDHKLKSSACTPRVGAEAAGSRLCQYLPAIEDEVKSHVATLLRGCIAEAVACALCLALSSWYLWELSFVEKKALKLKRRRRHRKNRAR</sequence>
<accession>A0A0D2NAZ3</accession>
<dbReference type="Proteomes" id="UP000054498">
    <property type="component" value="Unassembled WGS sequence"/>
</dbReference>
<dbReference type="RefSeq" id="XP_013901670.1">
    <property type="nucleotide sequence ID" value="XM_014046216.1"/>
</dbReference>
<evidence type="ECO:0000256" key="2">
    <source>
        <dbReference type="SAM" id="Phobius"/>
    </source>
</evidence>
<dbReference type="AlphaFoldDB" id="A0A0D2NAZ3"/>
<keyword evidence="4" id="KW-1185">Reference proteome</keyword>
<evidence type="ECO:0000313" key="3">
    <source>
        <dbReference type="EMBL" id="KIZ02651.1"/>
    </source>
</evidence>
<gene>
    <name evidence="3" type="ORF">MNEG_5310</name>
</gene>
<evidence type="ECO:0000256" key="1">
    <source>
        <dbReference type="SAM" id="MobiDB-lite"/>
    </source>
</evidence>
<dbReference type="EMBL" id="KK101002">
    <property type="protein sequence ID" value="KIZ02651.1"/>
    <property type="molecule type" value="Genomic_DNA"/>
</dbReference>
<dbReference type="GeneID" id="25738187"/>
<name>A0A0D2NAZ3_9CHLO</name>
<keyword evidence="2" id="KW-0472">Membrane</keyword>
<evidence type="ECO:0008006" key="5">
    <source>
        <dbReference type="Google" id="ProtNLM"/>
    </source>
</evidence>
<reference evidence="3 4" key="1">
    <citation type="journal article" date="2013" name="BMC Genomics">
        <title>Reconstruction of the lipid metabolism for the microalga Monoraphidium neglectum from its genome sequence reveals characteristics suitable for biofuel production.</title>
        <authorList>
            <person name="Bogen C."/>
            <person name="Al-Dilaimi A."/>
            <person name="Albersmeier A."/>
            <person name="Wichmann J."/>
            <person name="Grundmann M."/>
            <person name="Rupp O."/>
            <person name="Lauersen K.J."/>
            <person name="Blifernez-Klassen O."/>
            <person name="Kalinowski J."/>
            <person name="Goesmann A."/>
            <person name="Mussgnug J.H."/>
            <person name="Kruse O."/>
        </authorList>
    </citation>
    <scope>NUCLEOTIDE SEQUENCE [LARGE SCALE GENOMIC DNA]</scope>
    <source>
        <strain evidence="3 4">SAG 48.87</strain>
    </source>
</reference>
<evidence type="ECO:0000313" key="4">
    <source>
        <dbReference type="Proteomes" id="UP000054498"/>
    </source>
</evidence>
<feature type="region of interest" description="Disordered" evidence="1">
    <location>
        <begin position="24"/>
        <end position="50"/>
    </location>
</feature>
<protein>
    <recommendedName>
        <fullName evidence="5">Transmembrane protein</fullName>
    </recommendedName>
</protein>
<dbReference type="OrthoDB" id="535702at2759"/>
<feature type="transmembrane region" description="Helical" evidence="2">
    <location>
        <begin position="193"/>
        <end position="214"/>
    </location>
</feature>